<organism evidence="1 2">
    <name type="scientific">Mucuna pruriens</name>
    <name type="common">Velvet bean</name>
    <name type="synonym">Dolichos pruriens</name>
    <dbReference type="NCBI Taxonomy" id="157652"/>
    <lineage>
        <taxon>Eukaryota</taxon>
        <taxon>Viridiplantae</taxon>
        <taxon>Streptophyta</taxon>
        <taxon>Embryophyta</taxon>
        <taxon>Tracheophyta</taxon>
        <taxon>Spermatophyta</taxon>
        <taxon>Magnoliopsida</taxon>
        <taxon>eudicotyledons</taxon>
        <taxon>Gunneridae</taxon>
        <taxon>Pentapetalae</taxon>
        <taxon>rosids</taxon>
        <taxon>fabids</taxon>
        <taxon>Fabales</taxon>
        <taxon>Fabaceae</taxon>
        <taxon>Papilionoideae</taxon>
        <taxon>50 kb inversion clade</taxon>
        <taxon>NPAAA clade</taxon>
        <taxon>indigoferoid/millettioid clade</taxon>
        <taxon>Phaseoleae</taxon>
        <taxon>Mucuna</taxon>
    </lineage>
</organism>
<proteinExistence type="predicted"/>
<accession>A0A371GH16</accession>
<gene>
    <name evidence="1" type="ORF">CR513_28387</name>
</gene>
<name>A0A371GH16_MUCPR</name>
<evidence type="ECO:0000313" key="2">
    <source>
        <dbReference type="Proteomes" id="UP000257109"/>
    </source>
</evidence>
<dbReference type="EMBL" id="QJKJ01005560">
    <property type="protein sequence ID" value="RDX89831.1"/>
    <property type="molecule type" value="Genomic_DNA"/>
</dbReference>
<protein>
    <submittedName>
        <fullName evidence="1">Uncharacterized protein</fullName>
    </submittedName>
</protein>
<feature type="non-terminal residue" evidence="1">
    <location>
        <position position="1"/>
    </location>
</feature>
<dbReference type="AlphaFoldDB" id="A0A371GH16"/>
<evidence type="ECO:0000313" key="1">
    <source>
        <dbReference type="EMBL" id="RDX89831.1"/>
    </source>
</evidence>
<dbReference type="Proteomes" id="UP000257109">
    <property type="component" value="Unassembled WGS sequence"/>
</dbReference>
<comment type="caution">
    <text evidence="1">The sequence shown here is derived from an EMBL/GenBank/DDBJ whole genome shotgun (WGS) entry which is preliminary data.</text>
</comment>
<reference evidence="1" key="1">
    <citation type="submission" date="2018-05" db="EMBL/GenBank/DDBJ databases">
        <title>Draft genome of Mucuna pruriens seed.</title>
        <authorList>
            <person name="Nnadi N.E."/>
            <person name="Vos R."/>
            <person name="Hasami M.H."/>
            <person name="Devisetty U.K."/>
            <person name="Aguiy J.C."/>
        </authorList>
    </citation>
    <scope>NUCLEOTIDE SEQUENCE [LARGE SCALE GENOMIC DNA]</scope>
    <source>
        <strain evidence="1">JCA_2017</strain>
    </source>
</reference>
<sequence length="95" mass="10621">MFDLTKSCISYITVSLNSIKYNSFANKSNCILSVGPQNCPGLSLHQASTGPTMTRVKEEKIMELWRLRESWDGGSSYQGENRGIVDPHIKERIVG</sequence>
<keyword evidence="2" id="KW-1185">Reference proteome</keyword>